<dbReference type="RefSeq" id="WP_378592055.1">
    <property type="nucleotide sequence ID" value="NZ_JBHSKD010000024.1"/>
</dbReference>
<sequence>MAAINAKRVTLWVLVVFLGFWMFTDPHGLAEAAKAGGSQTWDLTQQLFEAVIRFFGALD</sequence>
<evidence type="ECO:0000313" key="1">
    <source>
        <dbReference type="EMBL" id="MFC5178450.1"/>
    </source>
</evidence>
<evidence type="ECO:0000313" key="2">
    <source>
        <dbReference type="Proteomes" id="UP001596087"/>
    </source>
</evidence>
<protein>
    <submittedName>
        <fullName evidence="1">Uncharacterized protein</fullName>
    </submittedName>
</protein>
<name>A0ABW0BMH6_9ACTN</name>
<reference evidence="2" key="1">
    <citation type="journal article" date="2019" name="Int. J. Syst. Evol. Microbiol.">
        <title>The Global Catalogue of Microorganisms (GCM) 10K type strain sequencing project: providing services to taxonomists for standard genome sequencing and annotation.</title>
        <authorList>
            <consortium name="The Broad Institute Genomics Platform"/>
            <consortium name="The Broad Institute Genome Sequencing Center for Infectious Disease"/>
            <person name="Wu L."/>
            <person name="Ma J."/>
        </authorList>
    </citation>
    <scope>NUCLEOTIDE SEQUENCE [LARGE SCALE GENOMIC DNA]</scope>
    <source>
        <strain evidence="2">DFY41</strain>
    </source>
</reference>
<keyword evidence="2" id="KW-1185">Reference proteome</keyword>
<comment type="caution">
    <text evidence="1">The sequence shown here is derived from an EMBL/GenBank/DDBJ whole genome shotgun (WGS) entry which is preliminary data.</text>
</comment>
<gene>
    <name evidence="1" type="ORF">ACFPGP_17360</name>
</gene>
<proteinExistence type="predicted"/>
<organism evidence="1 2">
    <name type="scientific">Nocardioides taihuensis</name>
    <dbReference type="NCBI Taxonomy" id="1835606"/>
    <lineage>
        <taxon>Bacteria</taxon>
        <taxon>Bacillati</taxon>
        <taxon>Actinomycetota</taxon>
        <taxon>Actinomycetes</taxon>
        <taxon>Propionibacteriales</taxon>
        <taxon>Nocardioidaceae</taxon>
        <taxon>Nocardioides</taxon>
    </lineage>
</organism>
<accession>A0ABW0BMH6</accession>
<dbReference type="EMBL" id="JBHSKD010000024">
    <property type="protein sequence ID" value="MFC5178450.1"/>
    <property type="molecule type" value="Genomic_DNA"/>
</dbReference>
<dbReference type="Proteomes" id="UP001596087">
    <property type="component" value="Unassembled WGS sequence"/>
</dbReference>